<dbReference type="RefSeq" id="WP_105247065.1">
    <property type="nucleotide sequence ID" value="NZ_PSZM01000040.1"/>
</dbReference>
<evidence type="ECO:0000313" key="2">
    <source>
        <dbReference type="Proteomes" id="UP000238042"/>
    </source>
</evidence>
<protein>
    <recommendedName>
        <fullName evidence="3">Nuclear transport factor 2 family protein</fullName>
    </recommendedName>
</protein>
<dbReference type="SUPFAM" id="SSF54427">
    <property type="entry name" value="NTF2-like"/>
    <property type="match status" value="1"/>
</dbReference>
<dbReference type="AlphaFoldDB" id="A0A2S8AAY2"/>
<reference evidence="1 2" key="1">
    <citation type="submission" date="2018-02" db="EMBL/GenBank/DDBJ databases">
        <title>Genome sequences of Apibacter spp., gut symbionts of Asian honey bees.</title>
        <authorList>
            <person name="Kwong W.K."/>
            <person name="Steele M.I."/>
            <person name="Moran N.A."/>
        </authorList>
    </citation>
    <scope>NUCLEOTIDE SEQUENCE [LARGE SCALE GENOMIC DNA]</scope>
    <source>
        <strain evidence="2">wkB301</strain>
    </source>
</reference>
<evidence type="ECO:0000313" key="1">
    <source>
        <dbReference type="EMBL" id="PQL91693.1"/>
    </source>
</evidence>
<evidence type="ECO:0008006" key="3">
    <source>
        <dbReference type="Google" id="ProtNLM"/>
    </source>
</evidence>
<dbReference type="Gene3D" id="3.10.450.50">
    <property type="match status" value="1"/>
</dbReference>
<dbReference type="EMBL" id="PSZM01000040">
    <property type="protein sequence ID" value="PQL91693.1"/>
    <property type="molecule type" value="Genomic_DNA"/>
</dbReference>
<dbReference type="InterPro" id="IPR032710">
    <property type="entry name" value="NTF2-like_dom_sf"/>
</dbReference>
<gene>
    <name evidence="1" type="ORF">C4S77_07790</name>
</gene>
<dbReference type="Proteomes" id="UP000238042">
    <property type="component" value="Unassembled WGS sequence"/>
</dbReference>
<name>A0A2S8AAY2_9FLAO</name>
<comment type="caution">
    <text evidence="1">The sequence shown here is derived from an EMBL/GenBank/DDBJ whole genome shotgun (WGS) entry which is preliminary data.</text>
</comment>
<dbReference type="PROSITE" id="PS51257">
    <property type="entry name" value="PROKAR_LIPOPROTEIN"/>
    <property type="match status" value="1"/>
</dbReference>
<proteinExistence type="predicted"/>
<keyword evidence="2" id="KW-1185">Reference proteome</keyword>
<accession>A0A2S8AAY2</accession>
<dbReference type="OrthoDB" id="1452216at2"/>
<sequence>MNKKIQKVHTYCLSILTLFFLFISCESLKHKKNLKTAEDFYQTYADRKDLKKLMSFYSESPIYIDAVPQINIEGKENIQNQYNWTDPSYKIHPQFPKTVKINQMISNDSIVIVSGIYNPYYYNGKLINEMQFNSWLYFNKDGKIEKQVEWVQYPMDILEEIINIKKSMQIN</sequence>
<organism evidence="1 2">
    <name type="scientific">Apibacter adventoris</name>
    <dbReference type="NCBI Taxonomy" id="1679466"/>
    <lineage>
        <taxon>Bacteria</taxon>
        <taxon>Pseudomonadati</taxon>
        <taxon>Bacteroidota</taxon>
        <taxon>Flavobacteriia</taxon>
        <taxon>Flavobacteriales</taxon>
        <taxon>Weeksellaceae</taxon>
        <taxon>Apibacter</taxon>
    </lineage>
</organism>